<feature type="signal peptide" evidence="2">
    <location>
        <begin position="1"/>
        <end position="19"/>
    </location>
</feature>
<protein>
    <submittedName>
        <fullName evidence="3">Jg21844 protein</fullName>
    </submittedName>
</protein>
<feature type="region of interest" description="Disordered" evidence="1">
    <location>
        <begin position="49"/>
        <end position="72"/>
    </location>
</feature>
<evidence type="ECO:0000313" key="4">
    <source>
        <dbReference type="Proteomes" id="UP000838756"/>
    </source>
</evidence>
<dbReference type="AlphaFoldDB" id="A0A8S4QNH7"/>
<feature type="chain" id="PRO_5035734933" evidence="2">
    <location>
        <begin position="20"/>
        <end position="72"/>
    </location>
</feature>
<organism evidence="3 4">
    <name type="scientific">Pararge aegeria aegeria</name>
    <dbReference type="NCBI Taxonomy" id="348720"/>
    <lineage>
        <taxon>Eukaryota</taxon>
        <taxon>Metazoa</taxon>
        <taxon>Ecdysozoa</taxon>
        <taxon>Arthropoda</taxon>
        <taxon>Hexapoda</taxon>
        <taxon>Insecta</taxon>
        <taxon>Pterygota</taxon>
        <taxon>Neoptera</taxon>
        <taxon>Endopterygota</taxon>
        <taxon>Lepidoptera</taxon>
        <taxon>Glossata</taxon>
        <taxon>Ditrysia</taxon>
        <taxon>Papilionoidea</taxon>
        <taxon>Nymphalidae</taxon>
        <taxon>Satyrinae</taxon>
        <taxon>Satyrini</taxon>
        <taxon>Parargina</taxon>
        <taxon>Pararge</taxon>
    </lineage>
</organism>
<reference evidence="3" key="1">
    <citation type="submission" date="2022-03" db="EMBL/GenBank/DDBJ databases">
        <authorList>
            <person name="Lindestad O."/>
        </authorList>
    </citation>
    <scope>NUCLEOTIDE SEQUENCE</scope>
</reference>
<dbReference type="Proteomes" id="UP000838756">
    <property type="component" value="Unassembled WGS sequence"/>
</dbReference>
<name>A0A8S4QNH7_9NEOP</name>
<sequence length="72" mass="8073">MGFTFLLLISSGWQAGLETSRVTPEAHTRFVGRVPQLATPDRTIEKLFPPGIEHGTSHLKPQRSPLRQEGRH</sequence>
<comment type="caution">
    <text evidence="3">The sequence shown here is derived from an EMBL/GenBank/DDBJ whole genome shotgun (WGS) entry which is preliminary data.</text>
</comment>
<keyword evidence="4" id="KW-1185">Reference proteome</keyword>
<evidence type="ECO:0000256" key="1">
    <source>
        <dbReference type="SAM" id="MobiDB-lite"/>
    </source>
</evidence>
<dbReference type="EMBL" id="CAKXAJ010007161">
    <property type="protein sequence ID" value="CAH2210316.1"/>
    <property type="molecule type" value="Genomic_DNA"/>
</dbReference>
<gene>
    <name evidence="3" type="primary">jg21844</name>
    <name evidence="3" type="ORF">PAEG_LOCUS2226</name>
</gene>
<evidence type="ECO:0000313" key="3">
    <source>
        <dbReference type="EMBL" id="CAH2210316.1"/>
    </source>
</evidence>
<evidence type="ECO:0000256" key="2">
    <source>
        <dbReference type="SAM" id="SignalP"/>
    </source>
</evidence>
<keyword evidence="2" id="KW-0732">Signal</keyword>
<accession>A0A8S4QNH7</accession>
<proteinExistence type="predicted"/>